<dbReference type="GO" id="GO:0030833">
    <property type="term" value="P:regulation of actin filament polymerization"/>
    <property type="evidence" value="ECO:0007669"/>
    <property type="project" value="InterPro"/>
</dbReference>
<keyword evidence="9" id="KW-1185">Reference proteome</keyword>
<evidence type="ECO:0000256" key="5">
    <source>
        <dbReference type="ARBA" id="ARBA00040214"/>
    </source>
</evidence>
<comment type="similarity">
    <text evidence="2 7">Belongs to the ARPC5 family.</text>
</comment>
<evidence type="ECO:0000256" key="3">
    <source>
        <dbReference type="ARBA" id="ARBA00022490"/>
    </source>
</evidence>
<comment type="caution">
    <text evidence="8">The sequence shown here is derived from an EMBL/GenBank/DDBJ whole genome shotgun (WGS) entry which is preliminary data.</text>
</comment>
<evidence type="ECO:0000256" key="6">
    <source>
        <dbReference type="ARBA" id="ARBA00060329"/>
    </source>
</evidence>
<dbReference type="GeneID" id="54781602"/>
<keyword evidence="3" id="KW-0963">Cytoplasm</keyword>
<evidence type="ECO:0000256" key="4">
    <source>
        <dbReference type="ARBA" id="ARBA00023212"/>
    </source>
</evidence>
<dbReference type="PANTHER" id="PTHR12644">
    <property type="entry name" value="ARP2/3 COMPLEX 16 KD SUBUNIT P16-ARC"/>
    <property type="match status" value="1"/>
</dbReference>
<dbReference type="PIRSF" id="PIRSF039096">
    <property type="entry name" value="p16-ARC"/>
    <property type="match status" value="1"/>
</dbReference>
<gene>
    <name evidence="8" type="ORF">DIURU_002951</name>
</gene>
<evidence type="ECO:0000313" key="8">
    <source>
        <dbReference type="EMBL" id="KAA8902157.1"/>
    </source>
</evidence>
<dbReference type="GO" id="GO:0044396">
    <property type="term" value="P:actin cortical patch organization"/>
    <property type="evidence" value="ECO:0007669"/>
    <property type="project" value="UniProtKB-ARBA"/>
</dbReference>
<dbReference type="GO" id="GO:0005885">
    <property type="term" value="C:Arp2/3 protein complex"/>
    <property type="evidence" value="ECO:0007669"/>
    <property type="project" value="InterPro"/>
</dbReference>
<dbReference type="FunFam" id="1.25.40.190:FF:000003">
    <property type="entry name" value="Actin-related protein 2/3 complex subunit 5"/>
    <property type="match status" value="1"/>
</dbReference>
<dbReference type="SUPFAM" id="SSF69103">
    <property type="entry name" value="Arp2/3 complex 16 kDa subunit ARPC5"/>
    <property type="match status" value="1"/>
</dbReference>
<comment type="function">
    <text evidence="6">Functions as a component of the Arp2/3 complex which is involved in regulation of actin polymerization and together with an activating nucleation-promoting factor (NPF) mediates the formation of branched actin networks.</text>
</comment>
<dbReference type="OMA" id="LWHEKAF"/>
<evidence type="ECO:0000256" key="2">
    <source>
        <dbReference type="ARBA" id="ARBA00006084"/>
    </source>
</evidence>
<dbReference type="InterPro" id="IPR006789">
    <property type="entry name" value="ARPC5"/>
</dbReference>
<dbReference type="Proteomes" id="UP000449547">
    <property type="component" value="Unassembled WGS sequence"/>
</dbReference>
<dbReference type="EMBL" id="SWFT01000092">
    <property type="protein sequence ID" value="KAA8902157.1"/>
    <property type="molecule type" value="Genomic_DNA"/>
</dbReference>
<keyword evidence="4 7" id="KW-0206">Cytoskeleton</keyword>
<protein>
    <recommendedName>
        <fullName evidence="5 7">Actin-related protein 2/3 complex subunit 5</fullName>
    </recommendedName>
</protein>
<accession>A0A642UMR7</accession>
<dbReference type="OrthoDB" id="429520at2759"/>
<dbReference type="RefSeq" id="XP_034012239.1">
    <property type="nucleotide sequence ID" value="XM_034155659.1"/>
</dbReference>
<sequence>MNNWRDIDIDALEGEYMTPEELVPNIPPVSAAQVSQSAQEAKQAMASGQWLQALQVVLSNPPYVTDSPQVKEQHAQTVFDVLVAVRNNSGPQDLGPKFIQQLTPDQQDTLIKYLYKNMSTPYGAKQGGVLLAWFEKTIEITGVGSIVRFMSDRRTV</sequence>
<evidence type="ECO:0000256" key="1">
    <source>
        <dbReference type="ARBA" id="ARBA00004245"/>
    </source>
</evidence>
<proteinExistence type="inferred from homology"/>
<dbReference type="Pfam" id="PF04699">
    <property type="entry name" value="P16-Arc"/>
    <property type="match status" value="1"/>
</dbReference>
<name>A0A642UMR7_DIURU</name>
<reference evidence="8 9" key="1">
    <citation type="submission" date="2019-07" db="EMBL/GenBank/DDBJ databases">
        <title>Genome assembly of two rare yeast pathogens: Diutina rugosa and Trichomonascus ciferrii.</title>
        <authorList>
            <person name="Mixao V."/>
            <person name="Saus E."/>
            <person name="Hansen A."/>
            <person name="Lass-Flor C."/>
            <person name="Gabaldon T."/>
        </authorList>
    </citation>
    <scope>NUCLEOTIDE SEQUENCE [LARGE SCALE GENOMIC DNA]</scope>
    <source>
        <strain evidence="8 9">CBS 613</strain>
    </source>
</reference>
<dbReference type="VEuPathDB" id="FungiDB:DIURU_002951"/>
<dbReference type="InterPro" id="IPR036743">
    <property type="entry name" value="ARPC5_sf"/>
</dbReference>
<comment type="subcellular location">
    <subcellularLocation>
        <location evidence="1">Cytoplasm</location>
        <location evidence="1">Cytoskeleton</location>
    </subcellularLocation>
</comment>
<organism evidence="8 9">
    <name type="scientific">Diutina rugosa</name>
    <name type="common">Yeast</name>
    <name type="synonym">Candida rugosa</name>
    <dbReference type="NCBI Taxonomy" id="5481"/>
    <lineage>
        <taxon>Eukaryota</taxon>
        <taxon>Fungi</taxon>
        <taxon>Dikarya</taxon>
        <taxon>Ascomycota</taxon>
        <taxon>Saccharomycotina</taxon>
        <taxon>Pichiomycetes</taxon>
        <taxon>Debaryomycetaceae</taxon>
        <taxon>Diutina</taxon>
    </lineage>
</organism>
<evidence type="ECO:0000256" key="7">
    <source>
        <dbReference type="RuleBase" id="RU004301"/>
    </source>
</evidence>
<dbReference type="GO" id="GO:0034314">
    <property type="term" value="P:Arp2/3 complex-mediated actin nucleation"/>
    <property type="evidence" value="ECO:0007669"/>
    <property type="project" value="InterPro"/>
</dbReference>
<evidence type="ECO:0000313" key="9">
    <source>
        <dbReference type="Proteomes" id="UP000449547"/>
    </source>
</evidence>
<dbReference type="AlphaFoldDB" id="A0A642UMR7"/>
<dbReference type="Gene3D" id="1.25.40.190">
    <property type="entry name" value="Actin-related protein 2/3 complex subunit 5"/>
    <property type="match status" value="1"/>
</dbReference>
<comment type="function">
    <text evidence="7">Functions as component of the Arp2/3 complex which is involved in regulation of actin polymerization and together with an activating nucleation-promoting factor (NPF) mediates the formation of branched actin networks. Arp2/3 complex plays a critical role in the control of cell morphogenesis via the modulation of cell polarity development.</text>
</comment>